<name>A0A1S8MQF3_CLOSA</name>
<sequence>MADNKIKLLKILDIIKNTDEYTPITANEIVRMLKRDGINIERKAVYSCIKSLIDYGYDVESFQGNKAGYYLKDRNFEEWELKILIDAVAKMKFLNKEDTMNLVDKINSLSGYNGRKVLASSTLLKNSYKDELEKSYVKYNIDIVMRAISKKRKLKFQYTYIDKDLKRKPRYDGKTYIVNPYVLTMLGSQYYLICNYEKFNDLSYYRLDRIKSAEILESDSIRRIEEIIGNDTQRALNEFVNSSIYQFSGEAIWIKLKIKSSLLEEMLDYFESELKVLDYDEDNITIYVKVYKSDGLYYWLMQYIQNVEVLEPECIREEIRKRLLEALEIYKN</sequence>
<dbReference type="InterPro" id="IPR026881">
    <property type="entry name" value="WYL_dom"/>
</dbReference>
<dbReference type="AlphaFoldDB" id="A0A1S8MQF3"/>
<dbReference type="Pfam" id="PF25583">
    <property type="entry name" value="WCX"/>
    <property type="match status" value="1"/>
</dbReference>
<evidence type="ECO:0000313" key="4">
    <source>
        <dbReference type="Proteomes" id="UP000191154"/>
    </source>
</evidence>
<evidence type="ECO:0000259" key="1">
    <source>
        <dbReference type="Pfam" id="PF13280"/>
    </source>
</evidence>
<proteinExistence type="predicted"/>
<evidence type="ECO:0000259" key="2">
    <source>
        <dbReference type="Pfam" id="PF25583"/>
    </source>
</evidence>
<dbReference type="RefSeq" id="WP_077867318.1">
    <property type="nucleotide sequence ID" value="NZ_LZYZ01000010.1"/>
</dbReference>
<dbReference type="Proteomes" id="UP000191154">
    <property type="component" value="Unassembled WGS sequence"/>
</dbReference>
<dbReference type="EMBL" id="LZYZ01000010">
    <property type="protein sequence ID" value="OOM06424.1"/>
    <property type="molecule type" value="Genomic_DNA"/>
</dbReference>
<reference evidence="3 4" key="1">
    <citation type="submission" date="2016-05" db="EMBL/GenBank/DDBJ databases">
        <title>Microbial solvent formation.</title>
        <authorList>
            <person name="Poehlein A."/>
            <person name="Montoya Solano J.D."/>
            <person name="Flitsch S."/>
            <person name="Krabben P."/>
            <person name="Duerre P."/>
            <person name="Daniel R."/>
        </authorList>
    </citation>
    <scope>NUCLEOTIDE SEQUENCE [LARGE SCALE GENOMIC DNA]</scope>
    <source>
        <strain evidence="3 4">L1-8</strain>
    </source>
</reference>
<dbReference type="Pfam" id="PF13280">
    <property type="entry name" value="WYL"/>
    <property type="match status" value="1"/>
</dbReference>
<feature type="domain" description="WCX" evidence="2">
    <location>
        <begin position="251"/>
        <end position="327"/>
    </location>
</feature>
<organism evidence="3 4">
    <name type="scientific">Clostridium saccharobutylicum</name>
    <dbReference type="NCBI Taxonomy" id="169679"/>
    <lineage>
        <taxon>Bacteria</taxon>
        <taxon>Bacillati</taxon>
        <taxon>Bacillota</taxon>
        <taxon>Clostridia</taxon>
        <taxon>Eubacteriales</taxon>
        <taxon>Clostridiaceae</taxon>
        <taxon>Clostridium</taxon>
    </lineage>
</organism>
<comment type="caution">
    <text evidence="3">The sequence shown here is derived from an EMBL/GenBank/DDBJ whole genome shotgun (WGS) entry which is preliminary data.</text>
</comment>
<gene>
    <name evidence="3" type="ORF">CLOSAC_43440</name>
</gene>
<accession>A0A1S8MQF3</accession>
<dbReference type="PANTHER" id="PTHR34580">
    <property type="match status" value="1"/>
</dbReference>
<protein>
    <submittedName>
        <fullName evidence="3">Uncharacterized protein</fullName>
    </submittedName>
</protein>
<evidence type="ECO:0000313" key="3">
    <source>
        <dbReference type="EMBL" id="OOM06424.1"/>
    </source>
</evidence>
<feature type="domain" description="WYL" evidence="1">
    <location>
        <begin position="141"/>
        <end position="215"/>
    </location>
</feature>
<dbReference type="InterPro" id="IPR051534">
    <property type="entry name" value="CBASS_pafABC_assoc_protein"/>
</dbReference>
<dbReference type="PANTHER" id="PTHR34580:SF1">
    <property type="entry name" value="PROTEIN PAFC"/>
    <property type="match status" value="1"/>
</dbReference>
<dbReference type="PROSITE" id="PS52050">
    <property type="entry name" value="WYL"/>
    <property type="match status" value="1"/>
</dbReference>
<dbReference type="InterPro" id="IPR057727">
    <property type="entry name" value="WCX_dom"/>
</dbReference>